<keyword evidence="3" id="KW-1185">Reference proteome</keyword>
<feature type="region of interest" description="Disordered" evidence="1">
    <location>
        <begin position="83"/>
        <end position="103"/>
    </location>
</feature>
<gene>
    <name evidence="2" type="ORF">VTL71DRAFT_8853</name>
</gene>
<name>A0ABR4BUA7_9HELO</name>
<evidence type="ECO:0000256" key="1">
    <source>
        <dbReference type="SAM" id="MobiDB-lite"/>
    </source>
</evidence>
<dbReference type="Proteomes" id="UP001595075">
    <property type="component" value="Unassembled WGS sequence"/>
</dbReference>
<feature type="compositionally biased region" description="Polar residues" evidence="1">
    <location>
        <begin position="94"/>
        <end position="103"/>
    </location>
</feature>
<dbReference type="EMBL" id="JAZHXI010000020">
    <property type="protein sequence ID" value="KAL2060801.1"/>
    <property type="molecule type" value="Genomic_DNA"/>
</dbReference>
<evidence type="ECO:0000313" key="3">
    <source>
        <dbReference type="Proteomes" id="UP001595075"/>
    </source>
</evidence>
<protein>
    <submittedName>
        <fullName evidence="2">Uncharacterized protein</fullName>
    </submittedName>
</protein>
<proteinExistence type="predicted"/>
<organism evidence="2 3">
    <name type="scientific">Oculimacula yallundae</name>
    <dbReference type="NCBI Taxonomy" id="86028"/>
    <lineage>
        <taxon>Eukaryota</taxon>
        <taxon>Fungi</taxon>
        <taxon>Dikarya</taxon>
        <taxon>Ascomycota</taxon>
        <taxon>Pezizomycotina</taxon>
        <taxon>Leotiomycetes</taxon>
        <taxon>Helotiales</taxon>
        <taxon>Ploettnerulaceae</taxon>
        <taxon>Oculimacula</taxon>
    </lineage>
</organism>
<reference evidence="2 3" key="1">
    <citation type="journal article" date="2024" name="Commun. Biol.">
        <title>Comparative genomic analysis of thermophilic fungi reveals convergent evolutionary adaptations and gene losses.</title>
        <authorList>
            <person name="Steindorff A.S."/>
            <person name="Aguilar-Pontes M.V."/>
            <person name="Robinson A.J."/>
            <person name="Andreopoulos B."/>
            <person name="LaButti K."/>
            <person name="Kuo A."/>
            <person name="Mondo S."/>
            <person name="Riley R."/>
            <person name="Otillar R."/>
            <person name="Haridas S."/>
            <person name="Lipzen A."/>
            <person name="Grimwood J."/>
            <person name="Schmutz J."/>
            <person name="Clum A."/>
            <person name="Reid I.D."/>
            <person name="Moisan M.C."/>
            <person name="Butler G."/>
            <person name="Nguyen T.T.M."/>
            <person name="Dewar K."/>
            <person name="Conant G."/>
            <person name="Drula E."/>
            <person name="Henrissat B."/>
            <person name="Hansel C."/>
            <person name="Singer S."/>
            <person name="Hutchinson M.I."/>
            <person name="de Vries R.P."/>
            <person name="Natvig D.O."/>
            <person name="Powell A.J."/>
            <person name="Tsang A."/>
            <person name="Grigoriev I.V."/>
        </authorList>
    </citation>
    <scope>NUCLEOTIDE SEQUENCE [LARGE SCALE GENOMIC DNA]</scope>
    <source>
        <strain evidence="2 3">CBS 494.80</strain>
    </source>
</reference>
<accession>A0ABR4BUA7</accession>
<comment type="caution">
    <text evidence="2">The sequence shown here is derived from an EMBL/GenBank/DDBJ whole genome shotgun (WGS) entry which is preliminary data.</text>
</comment>
<evidence type="ECO:0000313" key="2">
    <source>
        <dbReference type="EMBL" id="KAL2060801.1"/>
    </source>
</evidence>
<sequence>MQPQHVPHPVSAFPLSVSLTYETTVLGRLFGYNQLPERHFDATGTTSTRHSKRCESQYIVRKDISSLEFRVLMPRRMRRILRNHRLPASRSPDRNAQLTSAEQ</sequence>